<dbReference type="GO" id="GO:0008289">
    <property type="term" value="F:lipid binding"/>
    <property type="evidence" value="ECO:0007669"/>
    <property type="project" value="InterPro"/>
</dbReference>
<dbReference type="InterPro" id="IPR010009">
    <property type="entry name" value="ApoLp-III"/>
</dbReference>
<dbReference type="EMBL" id="AB479538">
    <property type="protein sequence ID" value="BAH20875.1"/>
    <property type="molecule type" value="mRNA"/>
</dbReference>
<evidence type="ECO:0000256" key="1">
    <source>
        <dbReference type="SAM" id="SignalP"/>
    </source>
</evidence>
<feature type="chain" id="PRO_5002881439" evidence="1">
    <location>
        <begin position="20"/>
        <end position="187"/>
    </location>
</feature>
<evidence type="ECO:0000313" key="2">
    <source>
        <dbReference type="EMBL" id="BAH20875.1"/>
    </source>
</evidence>
<organism evidence="2">
    <name type="scientific">Lethocerus deyrollei</name>
    <dbReference type="NCBI Taxonomy" id="506670"/>
    <lineage>
        <taxon>Eukaryota</taxon>
        <taxon>Metazoa</taxon>
        <taxon>Ecdysozoa</taxon>
        <taxon>Arthropoda</taxon>
        <taxon>Hexapoda</taxon>
        <taxon>Insecta</taxon>
        <taxon>Pterygota</taxon>
        <taxon>Neoptera</taxon>
        <taxon>Paraneoptera</taxon>
        <taxon>Hemiptera</taxon>
        <taxon>Heteroptera</taxon>
        <taxon>Panheteroptera</taxon>
        <taxon>Nepomorpha</taxon>
        <taxon>Belostomatidae</taxon>
        <taxon>Lethocerinae</taxon>
        <taxon>Lethocerus</taxon>
    </lineage>
</organism>
<dbReference type="Gene3D" id="1.20.120.20">
    <property type="entry name" value="Apolipoprotein"/>
    <property type="match status" value="1"/>
</dbReference>
<dbReference type="SUPFAM" id="SSF58113">
    <property type="entry name" value="Apolipoprotein A-I"/>
    <property type="match status" value="1"/>
</dbReference>
<dbReference type="AlphaFoldDB" id="B9A9U2"/>
<sequence length="187" mass="20759">MAKILFLAVVATCFAGLMAAEHAIPKNFDEFMAMTEKAFQDMTKHVGEMIPMGSDKAKEVLETMRANANQMATTLQENIGKLHDQVKDNPELTKMVNSLQEKVNESVEKLKADNPELAANAEKLHERMVSTMNTLIGEVKKVEAEVGKEGGVKDTVESMLKDMVESSKVKYQELEKMIHDQIGHGAH</sequence>
<reference evidence="2" key="1">
    <citation type="submission" date="2009-02" db="EMBL/GenBank/DDBJ databases">
        <title>Cloning of Lethocerus deyrollei mRNA for apoliphorin III.</title>
        <authorList>
            <person name="Nagaba Y."/>
            <person name="Tufail M."/>
            <person name="Takeda M."/>
        </authorList>
    </citation>
    <scope>NUCLEOTIDE SEQUENCE</scope>
    <source>
        <tissue evidence="2">Fat body</tissue>
    </source>
</reference>
<dbReference type="Pfam" id="PF07464">
    <property type="entry name" value="ApoLp-III"/>
    <property type="match status" value="1"/>
</dbReference>
<dbReference type="GO" id="GO:0006869">
    <property type="term" value="P:lipid transport"/>
    <property type="evidence" value="ECO:0007669"/>
    <property type="project" value="InterPro"/>
</dbReference>
<proteinExistence type="evidence at transcript level"/>
<gene>
    <name evidence="2" type="primary">ApoLp-III</name>
</gene>
<accession>B9A9U2</accession>
<dbReference type="GO" id="GO:0005576">
    <property type="term" value="C:extracellular region"/>
    <property type="evidence" value="ECO:0007669"/>
    <property type="project" value="InterPro"/>
</dbReference>
<feature type="signal peptide" evidence="1">
    <location>
        <begin position="1"/>
        <end position="19"/>
    </location>
</feature>
<keyword evidence="1" id="KW-0732">Signal</keyword>
<name>B9A9U2_9HEMI</name>
<protein>
    <submittedName>
        <fullName evidence="2">Apolipophorin-III</fullName>
    </submittedName>
</protein>